<reference evidence="2" key="1">
    <citation type="submission" date="2016-11" db="UniProtKB">
        <authorList>
            <consortium name="WormBaseParasite"/>
        </authorList>
    </citation>
    <scope>IDENTIFICATION</scope>
    <source>
        <strain evidence="2">KR3021</strain>
    </source>
</reference>
<organism evidence="1 2">
    <name type="scientific">Rhabditophanes sp. KR3021</name>
    <dbReference type="NCBI Taxonomy" id="114890"/>
    <lineage>
        <taxon>Eukaryota</taxon>
        <taxon>Metazoa</taxon>
        <taxon>Ecdysozoa</taxon>
        <taxon>Nematoda</taxon>
        <taxon>Chromadorea</taxon>
        <taxon>Rhabditida</taxon>
        <taxon>Tylenchina</taxon>
        <taxon>Panagrolaimomorpha</taxon>
        <taxon>Strongyloidoidea</taxon>
        <taxon>Alloionematidae</taxon>
        <taxon>Rhabditophanes</taxon>
    </lineage>
</organism>
<sequence>MKVLYFTLAIIVLIGSSNAAFQGRGGRYVSALNPNYLMNWAPSVGESAEVIEGGDSKFPRISKKWSKLEPSVRFGGGSAYDIY</sequence>
<name>A0AC35TKY0_9BILA</name>
<evidence type="ECO:0000313" key="2">
    <source>
        <dbReference type="WBParaSite" id="RSKR_0000160500.1"/>
    </source>
</evidence>
<protein>
    <submittedName>
        <fullName evidence="2">Uncharacterized protein</fullName>
    </submittedName>
</protein>
<accession>A0AC35TKY0</accession>
<proteinExistence type="predicted"/>
<dbReference type="Proteomes" id="UP000095286">
    <property type="component" value="Unplaced"/>
</dbReference>
<dbReference type="WBParaSite" id="RSKR_0000160500.1">
    <property type="protein sequence ID" value="RSKR_0000160500.1"/>
    <property type="gene ID" value="RSKR_0000160500"/>
</dbReference>
<evidence type="ECO:0000313" key="1">
    <source>
        <dbReference type="Proteomes" id="UP000095286"/>
    </source>
</evidence>